<evidence type="ECO:0000259" key="17">
    <source>
        <dbReference type="PROSITE" id="PS50163"/>
    </source>
</evidence>
<evidence type="ECO:0000256" key="1">
    <source>
        <dbReference type="ARBA" id="ARBA00004229"/>
    </source>
</evidence>
<protein>
    <recommendedName>
        <fullName evidence="20">RecA family profile 2 domain-containing protein</fullName>
    </recommendedName>
</protein>
<dbReference type="InterPro" id="IPR023803">
    <property type="entry name" value="Ribosomal_bS16_dom_sf"/>
</dbReference>
<evidence type="ECO:0000256" key="5">
    <source>
        <dbReference type="ARBA" id="ARBA00022640"/>
    </source>
</evidence>
<dbReference type="InterPro" id="IPR003593">
    <property type="entry name" value="AAA+_ATPase"/>
</dbReference>
<dbReference type="EMBL" id="JACBKZ010000007">
    <property type="protein sequence ID" value="KAF5945907.1"/>
    <property type="molecule type" value="Genomic_DNA"/>
</dbReference>
<dbReference type="PROSITE" id="PS00321">
    <property type="entry name" value="RECA_1"/>
    <property type="match status" value="1"/>
</dbReference>
<dbReference type="GO" id="GO:0003735">
    <property type="term" value="F:structural constituent of ribosome"/>
    <property type="evidence" value="ECO:0007669"/>
    <property type="project" value="InterPro"/>
</dbReference>
<evidence type="ECO:0000313" key="19">
    <source>
        <dbReference type="Proteomes" id="UP000593564"/>
    </source>
</evidence>
<dbReference type="FunFam" id="3.40.50.300:FF:000087">
    <property type="entry name" value="Recombinase RecA"/>
    <property type="match status" value="1"/>
</dbReference>
<dbReference type="NCBIfam" id="TIGR02012">
    <property type="entry name" value="tigrfam_recA"/>
    <property type="match status" value="1"/>
</dbReference>
<feature type="compositionally biased region" description="Basic and acidic residues" evidence="15">
    <location>
        <begin position="504"/>
        <end position="518"/>
    </location>
</feature>
<dbReference type="GO" id="GO:0009507">
    <property type="term" value="C:chloroplast"/>
    <property type="evidence" value="ECO:0007669"/>
    <property type="project" value="UniProtKB-SubCell"/>
</dbReference>
<dbReference type="GO" id="GO:0006412">
    <property type="term" value="P:translation"/>
    <property type="evidence" value="ECO:0007669"/>
    <property type="project" value="InterPro"/>
</dbReference>
<proteinExistence type="inferred from homology"/>
<feature type="compositionally biased region" description="Basic and acidic residues" evidence="15">
    <location>
        <begin position="468"/>
        <end position="481"/>
    </location>
</feature>
<keyword evidence="12" id="KW-0687">Ribonucleoprotein</keyword>
<dbReference type="InterPro" id="IPR020584">
    <property type="entry name" value="DNA_recomb/repair_RecA_CS"/>
</dbReference>
<dbReference type="Pfam" id="PF21096">
    <property type="entry name" value="RecA_C"/>
    <property type="match status" value="1"/>
</dbReference>
<keyword evidence="8" id="KW-0809">Transit peptide</keyword>
<evidence type="ECO:0000256" key="9">
    <source>
        <dbReference type="ARBA" id="ARBA00022980"/>
    </source>
</evidence>
<evidence type="ECO:0000256" key="8">
    <source>
        <dbReference type="ARBA" id="ARBA00022946"/>
    </source>
</evidence>
<dbReference type="InterPro" id="IPR000307">
    <property type="entry name" value="Ribosomal_bS16"/>
</dbReference>
<dbReference type="GO" id="GO:0005524">
    <property type="term" value="F:ATP binding"/>
    <property type="evidence" value="ECO:0007669"/>
    <property type="project" value="UniProtKB-KW"/>
</dbReference>
<name>A0A7J7GZY8_CAMSI</name>
<dbReference type="GO" id="GO:1990904">
    <property type="term" value="C:ribonucleoprotein complex"/>
    <property type="evidence" value="ECO:0007669"/>
    <property type="project" value="UniProtKB-KW"/>
</dbReference>
<evidence type="ECO:0000313" key="18">
    <source>
        <dbReference type="EMBL" id="KAF5945907.1"/>
    </source>
</evidence>
<dbReference type="InterPro" id="IPR049428">
    <property type="entry name" value="RecA-like_N"/>
</dbReference>
<evidence type="ECO:0000256" key="10">
    <source>
        <dbReference type="ARBA" id="ARBA00023125"/>
    </source>
</evidence>
<dbReference type="GO" id="GO:0140664">
    <property type="term" value="F:ATP-dependent DNA damage sensor activity"/>
    <property type="evidence" value="ECO:0007669"/>
    <property type="project" value="InterPro"/>
</dbReference>
<dbReference type="Gene3D" id="3.30.1320.10">
    <property type="match status" value="1"/>
</dbReference>
<keyword evidence="19" id="KW-1185">Reference proteome</keyword>
<dbReference type="SUPFAM" id="SSF54752">
    <property type="entry name" value="RecA protein, C-terminal domain"/>
    <property type="match status" value="1"/>
</dbReference>
<accession>A0A7J7GZY8</accession>
<keyword evidence="10" id="KW-0238">DNA-binding</keyword>
<evidence type="ECO:0008006" key="20">
    <source>
        <dbReference type="Google" id="ProtNLM"/>
    </source>
</evidence>
<dbReference type="CDD" id="cd00983">
    <property type="entry name" value="RecA"/>
    <property type="match status" value="1"/>
</dbReference>
<comment type="function">
    <text evidence="13">Involved in recombination ability and DNA strand transfer activity.</text>
</comment>
<comment type="caution">
    <text evidence="18">The sequence shown here is derived from an EMBL/GenBank/DDBJ whole genome shotgun (WGS) entry which is preliminary data.</text>
</comment>
<dbReference type="InterPro" id="IPR027417">
    <property type="entry name" value="P-loop_NTPase"/>
</dbReference>
<comment type="similarity">
    <text evidence="3 14">Belongs to the RecA family.</text>
</comment>
<dbReference type="PROSITE" id="PS50162">
    <property type="entry name" value="RECA_2"/>
    <property type="match status" value="1"/>
</dbReference>
<gene>
    <name evidence="18" type="ORF">HYC85_016135</name>
</gene>
<evidence type="ECO:0000256" key="2">
    <source>
        <dbReference type="ARBA" id="ARBA00006668"/>
    </source>
</evidence>
<keyword evidence="7 14" id="KW-0067">ATP-binding</keyword>
<dbReference type="PANTHER" id="PTHR45900:SF6">
    <property type="entry name" value="DNA REPAIR PROTEIN RECA HOMOLOG 3, MITOCHONDRIAL-RELATED"/>
    <property type="match status" value="1"/>
</dbReference>
<dbReference type="HAMAP" id="MF_00268">
    <property type="entry name" value="RecA"/>
    <property type="match status" value="1"/>
</dbReference>
<dbReference type="AlphaFoldDB" id="A0A7J7GZY8"/>
<feature type="compositionally biased region" description="Basic and acidic residues" evidence="15">
    <location>
        <begin position="117"/>
        <end position="135"/>
    </location>
</feature>
<dbReference type="Proteomes" id="UP000593564">
    <property type="component" value="Unassembled WGS sequence"/>
</dbReference>
<feature type="domain" description="RecA family profile 1" evidence="16">
    <location>
        <begin position="177"/>
        <end position="336"/>
    </location>
</feature>
<dbReference type="SUPFAM" id="SSF54565">
    <property type="entry name" value="Ribosomal protein S16"/>
    <property type="match status" value="1"/>
</dbReference>
<feature type="domain" description="RecA family profile 2" evidence="17">
    <location>
        <begin position="345"/>
        <end position="416"/>
    </location>
</feature>
<keyword evidence="11" id="KW-0233">DNA recombination</keyword>
<keyword evidence="4" id="KW-0150">Chloroplast</keyword>
<evidence type="ECO:0000256" key="3">
    <source>
        <dbReference type="ARBA" id="ARBA00009391"/>
    </source>
</evidence>
<dbReference type="InterPro" id="IPR023400">
    <property type="entry name" value="RecA_C_sf"/>
</dbReference>
<keyword evidence="6 14" id="KW-0547">Nucleotide-binding</keyword>
<evidence type="ECO:0000256" key="14">
    <source>
        <dbReference type="RuleBase" id="RU003422"/>
    </source>
</evidence>
<dbReference type="GO" id="GO:0006310">
    <property type="term" value="P:DNA recombination"/>
    <property type="evidence" value="ECO:0007669"/>
    <property type="project" value="UniProtKB-KW"/>
</dbReference>
<dbReference type="GO" id="GO:0006281">
    <property type="term" value="P:DNA repair"/>
    <property type="evidence" value="ECO:0007669"/>
    <property type="project" value="InterPro"/>
</dbReference>
<keyword evidence="5" id="KW-0934">Plastid</keyword>
<dbReference type="NCBIfam" id="TIGR00002">
    <property type="entry name" value="S16"/>
    <property type="match status" value="1"/>
</dbReference>
<dbReference type="Pfam" id="PF00154">
    <property type="entry name" value="RecA_N"/>
    <property type="match status" value="1"/>
</dbReference>
<evidence type="ECO:0000256" key="7">
    <source>
        <dbReference type="ARBA" id="ARBA00022840"/>
    </source>
</evidence>
<dbReference type="GO" id="GO:0003697">
    <property type="term" value="F:single-stranded DNA binding"/>
    <property type="evidence" value="ECO:0007669"/>
    <property type="project" value="InterPro"/>
</dbReference>
<dbReference type="InterPro" id="IPR020587">
    <property type="entry name" value="RecA_monomer-monomer_interface"/>
</dbReference>
<comment type="subcellular location">
    <subcellularLocation>
        <location evidence="1">Plastid</location>
        <location evidence="1">Chloroplast</location>
    </subcellularLocation>
</comment>
<dbReference type="Pfam" id="PF00886">
    <property type="entry name" value="Ribosomal_S16"/>
    <property type="match status" value="1"/>
</dbReference>
<dbReference type="SUPFAM" id="SSF52540">
    <property type="entry name" value="P-loop containing nucleoside triphosphate hydrolases"/>
    <property type="match status" value="1"/>
</dbReference>
<comment type="similarity">
    <text evidence="2">Belongs to the bacterial ribosomal protein bS16 family.</text>
</comment>
<keyword evidence="9" id="KW-0689">Ribosomal protein</keyword>
<reference evidence="19" key="1">
    <citation type="journal article" date="2020" name="Nat. Commun.">
        <title>Genome assembly of wild tea tree DASZ reveals pedigree and selection history of tea varieties.</title>
        <authorList>
            <person name="Zhang W."/>
            <person name="Zhang Y."/>
            <person name="Qiu H."/>
            <person name="Guo Y."/>
            <person name="Wan H."/>
            <person name="Zhang X."/>
            <person name="Scossa F."/>
            <person name="Alseekh S."/>
            <person name="Zhang Q."/>
            <person name="Wang P."/>
            <person name="Xu L."/>
            <person name="Schmidt M.H."/>
            <person name="Jia X."/>
            <person name="Li D."/>
            <person name="Zhu A."/>
            <person name="Guo F."/>
            <person name="Chen W."/>
            <person name="Ni D."/>
            <person name="Usadel B."/>
            <person name="Fernie A.R."/>
            <person name="Wen W."/>
        </authorList>
    </citation>
    <scope>NUCLEOTIDE SEQUENCE [LARGE SCALE GENOMIC DNA]</scope>
    <source>
        <strain evidence="19">cv. G240</strain>
    </source>
</reference>
<organism evidence="18 19">
    <name type="scientific">Camellia sinensis</name>
    <name type="common">Tea plant</name>
    <name type="synonym">Thea sinensis</name>
    <dbReference type="NCBI Taxonomy" id="4442"/>
    <lineage>
        <taxon>Eukaryota</taxon>
        <taxon>Viridiplantae</taxon>
        <taxon>Streptophyta</taxon>
        <taxon>Embryophyta</taxon>
        <taxon>Tracheophyta</taxon>
        <taxon>Spermatophyta</taxon>
        <taxon>Magnoliopsida</taxon>
        <taxon>eudicotyledons</taxon>
        <taxon>Gunneridae</taxon>
        <taxon>Pentapetalae</taxon>
        <taxon>asterids</taxon>
        <taxon>Ericales</taxon>
        <taxon>Theaceae</taxon>
        <taxon>Camellia</taxon>
    </lineage>
</organism>
<sequence length="518" mass="56324">MVVRIRLSRFGCKNKPFYRVMAADSRSPRDGKHLEVLGYYNPLPGQDGGKRMGLNFDRVKYWLSVGAQPSEPVERLLFRSGLLPPPPMLAMGRKGGPRDTRPIDPMTGRYLTADKPANGERPKDSEGKKRSKSDGSDSNDENLSKKELALKQALDQITTSFGKGSIMWLGRSTSHKQVPVVSTGSFSLDIALGIGGLPKGRVVEIYGPEASGKTTVALHVIAEAQKQGGYCVFVDAEHALDPALAEAIGVNTENLLLSQPDCGEQALSLVDTLIRSGSVDVVVVDSVAALVPKGELDGEMGDAHMAMQARLMSQALRKLSHSLSLSQTILIFVNQVRAKLSTFGFGGPTEVTCGGNALKFYASVRLNIRRTGLVKKGEETVGSQVLVKIVKNKHAPPFRTAQFELEFGKGICQETELIELGSKHKFITKGGAFYSMNGQSFRGKDAIKQYLAANPSVKEELMMKLREKLLDSEEDKGKESEAEAVDTDPTGAVVSSDTTDEEEISARERERDGERLKL</sequence>
<evidence type="ECO:0000256" key="11">
    <source>
        <dbReference type="ARBA" id="ARBA00023172"/>
    </source>
</evidence>
<dbReference type="PROSITE" id="PS50163">
    <property type="entry name" value="RECA_3"/>
    <property type="match status" value="1"/>
</dbReference>
<evidence type="ECO:0000256" key="4">
    <source>
        <dbReference type="ARBA" id="ARBA00022528"/>
    </source>
</evidence>
<dbReference type="GO" id="GO:0005840">
    <property type="term" value="C:ribosome"/>
    <property type="evidence" value="ECO:0007669"/>
    <property type="project" value="UniProtKB-KW"/>
</dbReference>
<dbReference type="PANTHER" id="PTHR45900">
    <property type="entry name" value="RECA"/>
    <property type="match status" value="1"/>
</dbReference>
<evidence type="ECO:0000259" key="16">
    <source>
        <dbReference type="PROSITE" id="PS50162"/>
    </source>
</evidence>
<reference evidence="18 19" key="2">
    <citation type="submission" date="2020-07" db="EMBL/GenBank/DDBJ databases">
        <title>Genome assembly of wild tea tree DASZ reveals pedigree and selection history of tea varieties.</title>
        <authorList>
            <person name="Zhang W."/>
        </authorList>
    </citation>
    <scope>NUCLEOTIDE SEQUENCE [LARGE SCALE GENOMIC DNA]</scope>
    <source>
        <strain evidence="19">cv. G240</strain>
        <tissue evidence="18">Leaf</tissue>
    </source>
</reference>
<dbReference type="Gene3D" id="3.40.50.300">
    <property type="entry name" value="P-loop containing nucleotide triphosphate hydrolases"/>
    <property type="match status" value="1"/>
</dbReference>
<evidence type="ECO:0000256" key="15">
    <source>
        <dbReference type="SAM" id="MobiDB-lite"/>
    </source>
</evidence>
<dbReference type="PRINTS" id="PR00142">
    <property type="entry name" value="RECA"/>
</dbReference>
<evidence type="ECO:0000256" key="12">
    <source>
        <dbReference type="ARBA" id="ARBA00023274"/>
    </source>
</evidence>
<evidence type="ECO:0000256" key="13">
    <source>
        <dbReference type="ARBA" id="ARBA00056887"/>
    </source>
</evidence>
<feature type="region of interest" description="Disordered" evidence="15">
    <location>
        <begin position="468"/>
        <end position="518"/>
    </location>
</feature>
<dbReference type="InterPro" id="IPR020588">
    <property type="entry name" value="RecA_ATP-bd"/>
</dbReference>
<dbReference type="HAMAP" id="MF_00385">
    <property type="entry name" value="Ribosomal_bS16"/>
    <property type="match status" value="1"/>
</dbReference>
<dbReference type="InterPro" id="IPR049261">
    <property type="entry name" value="RecA-like_C"/>
</dbReference>
<feature type="region of interest" description="Disordered" evidence="15">
    <location>
        <begin position="86"/>
        <end position="143"/>
    </location>
</feature>
<dbReference type="FunFam" id="3.30.1320.10:FF:000007">
    <property type="entry name" value="30S ribosomal protein S16"/>
    <property type="match status" value="1"/>
</dbReference>
<dbReference type="InterPro" id="IPR013765">
    <property type="entry name" value="DNA_recomb/repair_RecA"/>
</dbReference>
<evidence type="ECO:0000256" key="6">
    <source>
        <dbReference type="ARBA" id="ARBA00022741"/>
    </source>
</evidence>
<dbReference type="SMART" id="SM00382">
    <property type="entry name" value="AAA"/>
    <property type="match status" value="1"/>
</dbReference>